<proteinExistence type="predicted"/>
<dbReference type="InterPro" id="IPR029044">
    <property type="entry name" value="Nucleotide-diphossugar_trans"/>
</dbReference>
<evidence type="ECO:0000259" key="1">
    <source>
        <dbReference type="Pfam" id="PF00535"/>
    </source>
</evidence>
<organism evidence="2 3">
    <name type="scientific">Psychrosphaera haliotis</name>
    <dbReference type="NCBI Taxonomy" id="555083"/>
    <lineage>
        <taxon>Bacteria</taxon>
        <taxon>Pseudomonadati</taxon>
        <taxon>Pseudomonadota</taxon>
        <taxon>Gammaproteobacteria</taxon>
        <taxon>Alteromonadales</taxon>
        <taxon>Pseudoalteromonadaceae</taxon>
        <taxon>Psychrosphaera</taxon>
    </lineage>
</organism>
<comment type="caution">
    <text evidence="2">The sequence shown here is derived from an EMBL/GenBank/DDBJ whole genome shotgun (WGS) entry which is preliminary data.</text>
</comment>
<dbReference type="EMBL" id="WOCD01000001">
    <property type="protein sequence ID" value="MUH71372.1"/>
    <property type="molecule type" value="Genomic_DNA"/>
</dbReference>
<dbReference type="PANTHER" id="PTHR43179:SF7">
    <property type="entry name" value="RHAMNOSYLTRANSFERASE WBBL"/>
    <property type="match status" value="1"/>
</dbReference>
<dbReference type="OrthoDB" id="9807209at2"/>
<dbReference type="Proteomes" id="UP000439994">
    <property type="component" value="Unassembled WGS sequence"/>
</dbReference>
<keyword evidence="2" id="KW-0808">Transferase</keyword>
<feature type="domain" description="Glycosyltransferase 2-like" evidence="1">
    <location>
        <begin position="227"/>
        <end position="370"/>
    </location>
</feature>
<dbReference type="Pfam" id="PF00535">
    <property type="entry name" value="Glycos_transf_2"/>
    <property type="match status" value="1"/>
</dbReference>
<keyword evidence="3" id="KW-1185">Reference proteome</keyword>
<evidence type="ECO:0000313" key="2">
    <source>
        <dbReference type="EMBL" id="MUH71372.1"/>
    </source>
</evidence>
<sequence>MLNTKIKKLVKKLIRYDSVKNQILTLDFSYAADNKVVVVGWCANKESAITTGLAADLGKSSCDIQVMEFPRPDVKKSLALASNDHCFGFLAIVDCPKSQFDKVIFSHSGINFPTKNMRLTNVESVKSLVAHAGPNPENASDFLAQNGIKISKKDKAGPAVINRPKDPDIERIKKELEDLKVNSDDFSTKLVSSTLPAIHKIWKTRQAQKNDVKLLSFGDVNENAKLSIVVPLYGRYDFMQLQISQFSKYPDFDSVELVYVLDDPMLAHEVRITAKGIYETFGMPFKVVFSERNLGFAGANNLGVEYATSENLLLLNSDIMPKHKGWVTEYLKQFENTENCGILGATLVYEDETIQHAGMEFRKDEHFPGIWMNHHPFKGFPVELVNLPDVFESPLTTGACMLMKTSLYRELGGFEPLFVLGDFEDSDLCLKVHNKGLKVAVSSTVVLYHLERLSQDLVDSGDWKFKLTLLNGVYQVSRWEKLIKELAK</sequence>
<dbReference type="GO" id="GO:0016740">
    <property type="term" value="F:transferase activity"/>
    <property type="evidence" value="ECO:0007669"/>
    <property type="project" value="UniProtKB-KW"/>
</dbReference>
<evidence type="ECO:0000313" key="3">
    <source>
        <dbReference type="Proteomes" id="UP000439994"/>
    </source>
</evidence>
<name>A0A6N8F960_9GAMM</name>
<dbReference type="Gene3D" id="3.90.550.10">
    <property type="entry name" value="Spore Coat Polysaccharide Biosynthesis Protein SpsA, Chain A"/>
    <property type="match status" value="1"/>
</dbReference>
<reference evidence="2 3" key="1">
    <citation type="submission" date="2019-11" db="EMBL/GenBank/DDBJ databases">
        <title>P. haliotis isolates from Z. marina roots.</title>
        <authorList>
            <person name="Cohen M."/>
            <person name="Jospin G."/>
            <person name="Eisen J.A."/>
            <person name="Coil D.A."/>
        </authorList>
    </citation>
    <scope>NUCLEOTIDE SEQUENCE [LARGE SCALE GENOMIC DNA]</scope>
    <source>
        <strain evidence="2 3">UCD-MCMsp1aY</strain>
    </source>
</reference>
<dbReference type="InterPro" id="IPR001173">
    <property type="entry name" value="Glyco_trans_2-like"/>
</dbReference>
<dbReference type="RefSeq" id="WP_155694038.1">
    <property type="nucleotide sequence ID" value="NZ_WOCD01000001.1"/>
</dbReference>
<gene>
    <name evidence="2" type="ORF">GNP35_01975</name>
</gene>
<accession>A0A6N8F960</accession>
<protein>
    <submittedName>
        <fullName evidence="2">Glycosyltransferase</fullName>
    </submittedName>
</protein>
<dbReference type="PANTHER" id="PTHR43179">
    <property type="entry name" value="RHAMNOSYLTRANSFERASE WBBL"/>
    <property type="match status" value="1"/>
</dbReference>
<dbReference type="SUPFAM" id="SSF53448">
    <property type="entry name" value="Nucleotide-diphospho-sugar transferases"/>
    <property type="match status" value="1"/>
</dbReference>
<dbReference type="AlphaFoldDB" id="A0A6N8F960"/>